<organism evidence="9 10">
    <name type="scientific">Gongylonema pulchrum</name>
    <dbReference type="NCBI Taxonomy" id="637853"/>
    <lineage>
        <taxon>Eukaryota</taxon>
        <taxon>Metazoa</taxon>
        <taxon>Ecdysozoa</taxon>
        <taxon>Nematoda</taxon>
        <taxon>Chromadorea</taxon>
        <taxon>Rhabditida</taxon>
        <taxon>Spirurina</taxon>
        <taxon>Spiruromorpha</taxon>
        <taxon>Spiruroidea</taxon>
        <taxon>Gongylonematidae</taxon>
        <taxon>Gongylonema</taxon>
    </lineage>
</organism>
<feature type="transmembrane region" description="Helical" evidence="8">
    <location>
        <begin position="60"/>
        <end position="79"/>
    </location>
</feature>
<dbReference type="GO" id="GO:0005459">
    <property type="term" value="F:UDP-galactose transmembrane transporter activity"/>
    <property type="evidence" value="ECO:0007669"/>
    <property type="project" value="TreeGrafter"/>
</dbReference>
<dbReference type="OrthoDB" id="78344at2759"/>
<dbReference type="PANTHER" id="PTHR10778:SF10">
    <property type="entry name" value="SOLUTE CARRIER FAMILY 35 MEMBER B1"/>
    <property type="match status" value="1"/>
</dbReference>
<keyword evidence="10" id="KW-1185">Reference proteome</keyword>
<dbReference type="GO" id="GO:0005789">
    <property type="term" value="C:endoplasmic reticulum membrane"/>
    <property type="evidence" value="ECO:0007669"/>
    <property type="project" value="UniProtKB-SubCell"/>
</dbReference>
<dbReference type="InterPro" id="IPR037185">
    <property type="entry name" value="EmrE-like"/>
</dbReference>
<evidence type="ECO:0000313" key="9">
    <source>
        <dbReference type="EMBL" id="VDN18094.1"/>
    </source>
</evidence>
<keyword evidence="4 8" id="KW-0812">Transmembrane</keyword>
<comment type="subcellular location">
    <subcellularLocation>
        <location evidence="1">Endoplasmic reticulum membrane</location>
        <topology evidence="1">Multi-pass membrane protein</topology>
    </subcellularLocation>
</comment>
<evidence type="ECO:0000256" key="7">
    <source>
        <dbReference type="ARBA" id="ARBA00023136"/>
    </source>
</evidence>
<protein>
    <submittedName>
        <fullName evidence="9">Uncharacterized protein</fullName>
    </submittedName>
</protein>
<evidence type="ECO:0000256" key="2">
    <source>
        <dbReference type="ARBA" id="ARBA00010694"/>
    </source>
</evidence>
<name>A0A3P7LMV1_9BILA</name>
<sequence length="157" mass="17439">MAMDGTTGAIQDRVRQRYTANAHSMMYQMNAFSSLYLLVGLLLTGELLSFMAFVRIYPSVMLQMIILAIASAGGQYFIFKTVAEFGPLTCSIVTTTRKLFTMLGSVVLFGNTLTQRQSVATAIVFIGLLLDAIESKKKKKVKQQPCEHNRSGIEFQH</sequence>
<comment type="similarity">
    <text evidence="2">Belongs to the nucleotide-sugar transporter family. SLC35B subfamily.</text>
</comment>
<evidence type="ECO:0000256" key="1">
    <source>
        <dbReference type="ARBA" id="ARBA00004477"/>
    </source>
</evidence>
<dbReference type="Proteomes" id="UP000271098">
    <property type="component" value="Unassembled WGS sequence"/>
</dbReference>
<keyword evidence="6 8" id="KW-1133">Transmembrane helix</keyword>
<dbReference type="Pfam" id="PF08449">
    <property type="entry name" value="UAA"/>
    <property type="match status" value="1"/>
</dbReference>
<keyword evidence="7 8" id="KW-0472">Membrane</keyword>
<keyword evidence="3" id="KW-0813">Transport</keyword>
<evidence type="ECO:0000313" key="10">
    <source>
        <dbReference type="Proteomes" id="UP000271098"/>
    </source>
</evidence>
<evidence type="ECO:0000256" key="8">
    <source>
        <dbReference type="SAM" id="Phobius"/>
    </source>
</evidence>
<dbReference type="GO" id="GO:0005460">
    <property type="term" value="F:UDP-glucose transmembrane transporter activity"/>
    <property type="evidence" value="ECO:0007669"/>
    <property type="project" value="TreeGrafter"/>
</dbReference>
<keyword evidence="5" id="KW-0256">Endoplasmic reticulum</keyword>
<feature type="transmembrane region" description="Helical" evidence="8">
    <location>
        <begin position="35"/>
        <end position="54"/>
    </location>
</feature>
<evidence type="ECO:0000256" key="4">
    <source>
        <dbReference type="ARBA" id="ARBA00022692"/>
    </source>
</evidence>
<dbReference type="GO" id="GO:0000139">
    <property type="term" value="C:Golgi membrane"/>
    <property type="evidence" value="ECO:0007669"/>
    <property type="project" value="TreeGrafter"/>
</dbReference>
<evidence type="ECO:0000256" key="5">
    <source>
        <dbReference type="ARBA" id="ARBA00022824"/>
    </source>
</evidence>
<proteinExistence type="inferred from homology"/>
<dbReference type="SUPFAM" id="SSF103481">
    <property type="entry name" value="Multidrug resistance efflux transporter EmrE"/>
    <property type="match status" value="1"/>
</dbReference>
<accession>A0A3P7LMV1</accession>
<dbReference type="InterPro" id="IPR013657">
    <property type="entry name" value="SCL35B1-4/HUT1"/>
</dbReference>
<evidence type="ECO:0000256" key="6">
    <source>
        <dbReference type="ARBA" id="ARBA00022989"/>
    </source>
</evidence>
<gene>
    <name evidence="9" type="ORF">GPUH_LOCUS10922</name>
</gene>
<dbReference type="AlphaFoldDB" id="A0A3P7LMV1"/>
<reference evidence="9 10" key="1">
    <citation type="submission" date="2018-11" db="EMBL/GenBank/DDBJ databases">
        <authorList>
            <consortium name="Pathogen Informatics"/>
        </authorList>
    </citation>
    <scope>NUCLEOTIDE SEQUENCE [LARGE SCALE GENOMIC DNA]</scope>
</reference>
<evidence type="ECO:0000256" key="3">
    <source>
        <dbReference type="ARBA" id="ARBA00022448"/>
    </source>
</evidence>
<dbReference type="PANTHER" id="PTHR10778">
    <property type="entry name" value="SOLUTE CARRIER FAMILY 35 MEMBER B"/>
    <property type="match status" value="1"/>
</dbReference>
<dbReference type="EMBL" id="UYRT01078232">
    <property type="protein sequence ID" value="VDN18094.1"/>
    <property type="molecule type" value="Genomic_DNA"/>
</dbReference>